<evidence type="ECO:0000256" key="1">
    <source>
        <dbReference type="ARBA" id="ARBA00004604"/>
    </source>
</evidence>
<keyword evidence="4" id="KW-0539">Nucleus</keyword>
<evidence type="ECO:0000256" key="4">
    <source>
        <dbReference type="ARBA" id="ARBA00023242"/>
    </source>
</evidence>
<organism evidence="6 7">
    <name type="scientific">Schizopora paradoxa</name>
    <dbReference type="NCBI Taxonomy" id="27342"/>
    <lineage>
        <taxon>Eukaryota</taxon>
        <taxon>Fungi</taxon>
        <taxon>Dikarya</taxon>
        <taxon>Basidiomycota</taxon>
        <taxon>Agaricomycotina</taxon>
        <taxon>Agaricomycetes</taxon>
        <taxon>Hymenochaetales</taxon>
        <taxon>Schizoporaceae</taxon>
        <taxon>Schizopora</taxon>
    </lineage>
</organism>
<evidence type="ECO:0000256" key="5">
    <source>
        <dbReference type="SAM" id="MobiDB-lite"/>
    </source>
</evidence>
<sequence>MPKEARRRSYGHDPAPRPSKRQFAVTESAEHVVIGEKKDEDARDILSSITAEAQASEVRPTLTKKEKQQLKHDALINRLGASHSPYSKSHNRRLKRKAKEQLSTGLTELVSALDAVVDGESSGATTEEVVDEKGRPTATRTSVIAEGKANPLSKHQRKQILKTERLRQKLLQNTPEFTSNPFQAVRMHAQNTLAKHTTAS</sequence>
<reference evidence="6 7" key="1">
    <citation type="submission" date="2015-04" db="EMBL/GenBank/DDBJ databases">
        <title>Complete genome sequence of Schizopora paradoxa KUC8140, a cosmopolitan wood degrader in East Asia.</title>
        <authorList>
            <consortium name="DOE Joint Genome Institute"/>
            <person name="Min B."/>
            <person name="Park H."/>
            <person name="Jang Y."/>
            <person name="Kim J.-J."/>
            <person name="Kim K.H."/>
            <person name="Pangilinan J."/>
            <person name="Lipzen A."/>
            <person name="Riley R."/>
            <person name="Grigoriev I.V."/>
            <person name="Spatafora J.W."/>
            <person name="Choi I.-G."/>
        </authorList>
    </citation>
    <scope>NUCLEOTIDE SEQUENCE [LARGE SCALE GENOMIC DNA]</scope>
    <source>
        <strain evidence="6 7">KUC8140</strain>
    </source>
</reference>
<dbReference type="GO" id="GO:0000462">
    <property type="term" value="P:maturation of SSU-rRNA from tricistronic rRNA transcript (SSU-rRNA, 5.8S rRNA, LSU-rRNA)"/>
    <property type="evidence" value="ECO:0007669"/>
    <property type="project" value="InterPro"/>
</dbReference>
<dbReference type="OrthoDB" id="18703at2759"/>
<dbReference type="Pfam" id="PF15341">
    <property type="entry name" value="SLX9"/>
    <property type="match status" value="1"/>
</dbReference>
<evidence type="ECO:0000256" key="2">
    <source>
        <dbReference type="ARBA" id="ARBA00011022"/>
    </source>
</evidence>
<feature type="compositionally biased region" description="Basic residues" evidence="5">
    <location>
        <begin position="89"/>
        <end position="98"/>
    </location>
</feature>
<dbReference type="Proteomes" id="UP000053477">
    <property type="component" value="Unassembled WGS sequence"/>
</dbReference>
<accession>A0A0H2SSY3</accession>
<protein>
    <recommendedName>
        <fullName evidence="3">Ribosome biogenesis protein SLX9</fullName>
    </recommendedName>
</protein>
<dbReference type="EMBL" id="KQ085883">
    <property type="protein sequence ID" value="KLO20246.1"/>
    <property type="molecule type" value="Genomic_DNA"/>
</dbReference>
<dbReference type="FunCoup" id="A0A0H2SSY3">
    <property type="interactions" value="51"/>
</dbReference>
<dbReference type="GO" id="GO:0005730">
    <property type="term" value="C:nucleolus"/>
    <property type="evidence" value="ECO:0007669"/>
    <property type="project" value="UniProtKB-SubCell"/>
</dbReference>
<dbReference type="InterPro" id="IPR028160">
    <property type="entry name" value="Slx9-like"/>
</dbReference>
<dbReference type="GO" id="GO:0030688">
    <property type="term" value="C:preribosome, small subunit precursor"/>
    <property type="evidence" value="ECO:0007669"/>
    <property type="project" value="InterPro"/>
</dbReference>
<name>A0A0H2SSY3_9AGAM</name>
<comment type="similarity">
    <text evidence="2">Belongs to the SLX9 family.</text>
</comment>
<comment type="subcellular location">
    <subcellularLocation>
        <location evidence="1">Nucleus</location>
        <location evidence="1">Nucleolus</location>
    </subcellularLocation>
</comment>
<feature type="region of interest" description="Disordered" evidence="5">
    <location>
        <begin position="76"/>
        <end position="100"/>
    </location>
</feature>
<dbReference type="InParanoid" id="A0A0H2SSY3"/>
<feature type="region of interest" description="Disordered" evidence="5">
    <location>
        <begin position="1"/>
        <end position="28"/>
    </location>
</feature>
<proteinExistence type="inferred from homology"/>
<dbReference type="AlphaFoldDB" id="A0A0H2SSY3"/>
<feature type="region of interest" description="Disordered" evidence="5">
    <location>
        <begin position="120"/>
        <end position="139"/>
    </location>
</feature>
<evidence type="ECO:0000256" key="3">
    <source>
        <dbReference type="ARBA" id="ARBA00021321"/>
    </source>
</evidence>
<dbReference type="STRING" id="27342.A0A0H2SSY3"/>
<evidence type="ECO:0000313" key="6">
    <source>
        <dbReference type="EMBL" id="KLO20246.1"/>
    </source>
</evidence>
<keyword evidence="7" id="KW-1185">Reference proteome</keyword>
<evidence type="ECO:0000313" key="7">
    <source>
        <dbReference type="Proteomes" id="UP000053477"/>
    </source>
</evidence>
<gene>
    <name evidence="6" type="ORF">SCHPADRAFT_864196</name>
</gene>
<dbReference type="GO" id="GO:0030686">
    <property type="term" value="C:90S preribosome"/>
    <property type="evidence" value="ECO:0007669"/>
    <property type="project" value="InterPro"/>
</dbReference>